<feature type="domain" description="HTH lacI-type" evidence="4">
    <location>
        <begin position="2"/>
        <end position="56"/>
    </location>
</feature>
<evidence type="ECO:0000259" key="4">
    <source>
        <dbReference type="PROSITE" id="PS50932"/>
    </source>
</evidence>
<dbReference type="Proteomes" id="UP000481087">
    <property type="component" value="Unassembled WGS sequence"/>
</dbReference>
<evidence type="ECO:0000256" key="1">
    <source>
        <dbReference type="ARBA" id="ARBA00023015"/>
    </source>
</evidence>
<gene>
    <name evidence="5" type="ORF">GQF01_08485</name>
</gene>
<dbReference type="GO" id="GO:0000976">
    <property type="term" value="F:transcription cis-regulatory region binding"/>
    <property type="evidence" value="ECO:0007669"/>
    <property type="project" value="TreeGrafter"/>
</dbReference>
<dbReference type="InterPro" id="IPR028082">
    <property type="entry name" value="Peripla_BP_I"/>
</dbReference>
<dbReference type="EMBL" id="WTUZ01000010">
    <property type="protein sequence ID" value="MZQ82176.1"/>
    <property type="molecule type" value="Genomic_DNA"/>
</dbReference>
<organism evidence="5 6">
    <name type="scientific">Paenibacillus silvestris</name>
    <dbReference type="NCBI Taxonomy" id="2606219"/>
    <lineage>
        <taxon>Bacteria</taxon>
        <taxon>Bacillati</taxon>
        <taxon>Bacillota</taxon>
        <taxon>Bacilli</taxon>
        <taxon>Bacillales</taxon>
        <taxon>Paenibacillaceae</taxon>
        <taxon>Paenibacillus</taxon>
    </lineage>
</organism>
<dbReference type="PANTHER" id="PTHR30146">
    <property type="entry name" value="LACI-RELATED TRANSCRIPTIONAL REPRESSOR"/>
    <property type="match status" value="1"/>
</dbReference>
<accession>A0A6L8UY83</accession>
<protein>
    <submittedName>
        <fullName evidence="5">LacI family DNA-binding transcriptional regulator</fullName>
    </submittedName>
</protein>
<dbReference type="RefSeq" id="WP_161406346.1">
    <property type="nucleotide sequence ID" value="NZ_WTUZ01000010.1"/>
</dbReference>
<sequence length="371" mass="41528">MAKIDDVAKLANVSKGTVSNVFSQKRPTSKEVKERVLRVSKQLNYVPNHIARSLVTKKTMAIGLTIPHGSFFFSAFHTQFINGVILEASYYGYRVLLDMIPLQKVQTPFLSSYPIDGAVVMRPTTNDERIHLMDSENIPFVTVGKVMNPTVLNAYSVDNDNQAVSYHICKYLIDKGHRNIMFLNANELMTVSIDRKEGFIKAMEDHHLPVEEHMIHHKPDLSSNVYMDYGYVETMATLGELKKGVTAIIADDDRTAFSALNAMKDLNLKVPEDVSVFVICGDLSMMIQSNPSLTSMDLQPSELGAQSVRLLMKQLGVLSTDVQRNVIIQSKIIERNSCSTPREAGDDRTRYPTFHGAGHNEVIPPIVEIKK</sequence>
<dbReference type="SUPFAM" id="SSF53822">
    <property type="entry name" value="Periplasmic binding protein-like I"/>
    <property type="match status" value="1"/>
</dbReference>
<dbReference type="GO" id="GO:0003700">
    <property type="term" value="F:DNA-binding transcription factor activity"/>
    <property type="evidence" value="ECO:0007669"/>
    <property type="project" value="TreeGrafter"/>
</dbReference>
<name>A0A6L8UY83_9BACL</name>
<dbReference type="InterPro" id="IPR010982">
    <property type="entry name" value="Lambda_DNA-bd_dom_sf"/>
</dbReference>
<dbReference type="Pfam" id="PF13377">
    <property type="entry name" value="Peripla_BP_3"/>
    <property type="match status" value="1"/>
</dbReference>
<keyword evidence="6" id="KW-1185">Reference proteome</keyword>
<evidence type="ECO:0000256" key="3">
    <source>
        <dbReference type="ARBA" id="ARBA00023163"/>
    </source>
</evidence>
<dbReference type="PANTHER" id="PTHR30146:SF109">
    <property type="entry name" value="HTH-TYPE TRANSCRIPTIONAL REGULATOR GALS"/>
    <property type="match status" value="1"/>
</dbReference>
<dbReference type="AlphaFoldDB" id="A0A6L8UY83"/>
<dbReference type="InterPro" id="IPR046335">
    <property type="entry name" value="LacI/GalR-like_sensor"/>
</dbReference>
<dbReference type="PROSITE" id="PS50932">
    <property type="entry name" value="HTH_LACI_2"/>
    <property type="match status" value="1"/>
</dbReference>
<dbReference type="Pfam" id="PF00356">
    <property type="entry name" value="LacI"/>
    <property type="match status" value="1"/>
</dbReference>
<keyword evidence="1" id="KW-0805">Transcription regulation</keyword>
<evidence type="ECO:0000313" key="5">
    <source>
        <dbReference type="EMBL" id="MZQ82176.1"/>
    </source>
</evidence>
<evidence type="ECO:0000313" key="6">
    <source>
        <dbReference type="Proteomes" id="UP000481087"/>
    </source>
</evidence>
<evidence type="ECO:0000256" key="2">
    <source>
        <dbReference type="ARBA" id="ARBA00023125"/>
    </source>
</evidence>
<keyword evidence="3" id="KW-0804">Transcription</keyword>
<dbReference type="SUPFAM" id="SSF47413">
    <property type="entry name" value="lambda repressor-like DNA-binding domains"/>
    <property type="match status" value="1"/>
</dbReference>
<dbReference type="Gene3D" id="1.10.260.40">
    <property type="entry name" value="lambda repressor-like DNA-binding domains"/>
    <property type="match status" value="1"/>
</dbReference>
<dbReference type="CDD" id="cd01392">
    <property type="entry name" value="HTH_LacI"/>
    <property type="match status" value="1"/>
</dbReference>
<keyword evidence="2 5" id="KW-0238">DNA-binding</keyword>
<dbReference type="SMART" id="SM00354">
    <property type="entry name" value="HTH_LACI"/>
    <property type="match status" value="1"/>
</dbReference>
<dbReference type="Gene3D" id="3.40.50.2300">
    <property type="match status" value="2"/>
</dbReference>
<proteinExistence type="predicted"/>
<dbReference type="InterPro" id="IPR000843">
    <property type="entry name" value="HTH_LacI"/>
</dbReference>
<comment type="caution">
    <text evidence="5">The sequence shown here is derived from an EMBL/GenBank/DDBJ whole genome shotgun (WGS) entry which is preliminary data.</text>
</comment>
<reference evidence="5 6" key="1">
    <citation type="submission" date="2019-12" db="EMBL/GenBank/DDBJ databases">
        <title>Paenibacillus sp. nov. sp. isolated from soil.</title>
        <authorList>
            <person name="Kim J."/>
            <person name="Jeong S.E."/>
            <person name="Jung H.S."/>
            <person name="Jeon C.O."/>
        </authorList>
    </citation>
    <scope>NUCLEOTIDE SEQUENCE [LARGE SCALE GENOMIC DNA]</scope>
    <source>
        <strain evidence="5 6">5J-6</strain>
    </source>
</reference>